<dbReference type="AlphaFoldDB" id="K9ZI31"/>
<keyword evidence="2" id="KW-1185">Reference proteome</keyword>
<dbReference type="EMBL" id="CP003659">
    <property type="protein sequence ID" value="AFZ58005.1"/>
    <property type="molecule type" value="Genomic_DNA"/>
</dbReference>
<dbReference type="RefSeq" id="WP_015214640.1">
    <property type="nucleotide sequence ID" value="NC_019771.1"/>
</dbReference>
<name>K9ZI31_ANACC</name>
<dbReference type="SUPFAM" id="SSF143847">
    <property type="entry name" value="XisI-like"/>
    <property type="match status" value="1"/>
</dbReference>
<evidence type="ECO:0000313" key="2">
    <source>
        <dbReference type="Proteomes" id="UP000010474"/>
    </source>
</evidence>
<dbReference type="PATRIC" id="fig|272123.3.peg.2788"/>
<dbReference type="eggNOG" id="ENOG5031KEP">
    <property type="taxonomic scope" value="Bacteria"/>
</dbReference>
<dbReference type="Proteomes" id="UP000010474">
    <property type="component" value="Chromosome"/>
</dbReference>
<dbReference type="Gene3D" id="3.30.310.110">
    <property type="entry name" value="XisI-like"/>
    <property type="match status" value="1"/>
</dbReference>
<dbReference type="Pfam" id="PF08869">
    <property type="entry name" value="XisI"/>
    <property type="match status" value="1"/>
</dbReference>
<evidence type="ECO:0000313" key="1">
    <source>
        <dbReference type="EMBL" id="AFZ58005.1"/>
    </source>
</evidence>
<dbReference type="KEGG" id="acy:Anacy_2561"/>
<sequence length="111" mass="12499">MDNSLKYVDILKKTVQDATIDQPSLQAIKLYPVCDAESGHFVVLATGRDKHRWMDNVIFHARLIEEDNGNSQIIIEEDNFEEGLVDTLIEAGIKKEDIVTSWQQAIAGSLK</sequence>
<gene>
    <name evidence="1" type="ordered locus">Anacy_2561</name>
</gene>
<accession>K9ZI31</accession>
<proteinExistence type="predicted"/>
<dbReference type="STRING" id="272123.Anacy_2561"/>
<dbReference type="OrthoDB" id="467081at2"/>
<protein>
    <submittedName>
        <fullName evidence="1">XisI protein</fullName>
    </submittedName>
</protein>
<reference evidence="2" key="1">
    <citation type="journal article" date="2013" name="Proc. Natl. Acad. Sci. U.S.A.">
        <title>Improving the coverage of the cyanobacterial phylum using diversity-driven genome sequencing.</title>
        <authorList>
            <person name="Shih P.M."/>
            <person name="Wu D."/>
            <person name="Latifi A."/>
            <person name="Axen S.D."/>
            <person name="Fewer D.P."/>
            <person name="Talla E."/>
            <person name="Calteau A."/>
            <person name="Cai F."/>
            <person name="Tandeau de Marsac N."/>
            <person name="Rippka R."/>
            <person name="Herdman M."/>
            <person name="Sivonen K."/>
            <person name="Coursin T."/>
            <person name="Laurent T."/>
            <person name="Goodwin L."/>
            <person name="Nolan M."/>
            <person name="Davenport K.W."/>
            <person name="Han C.S."/>
            <person name="Rubin E.M."/>
            <person name="Eisen J.A."/>
            <person name="Woyke T."/>
            <person name="Gugger M."/>
            <person name="Kerfeld C.A."/>
        </authorList>
    </citation>
    <scope>NUCLEOTIDE SEQUENCE [LARGE SCALE GENOMIC DNA]</scope>
    <source>
        <strain evidence="2">ATCC 27899 / PCC 7122</strain>
    </source>
</reference>
<organism evidence="1 2">
    <name type="scientific">Anabaena cylindrica (strain ATCC 27899 / PCC 7122)</name>
    <dbReference type="NCBI Taxonomy" id="272123"/>
    <lineage>
        <taxon>Bacteria</taxon>
        <taxon>Bacillati</taxon>
        <taxon>Cyanobacteriota</taxon>
        <taxon>Cyanophyceae</taxon>
        <taxon>Nostocales</taxon>
        <taxon>Nostocaceae</taxon>
        <taxon>Anabaena</taxon>
    </lineage>
</organism>
<dbReference type="InterPro" id="IPR014968">
    <property type="entry name" value="XisI"/>
</dbReference>
<dbReference type="HOGENOM" id="CLU_149829_1_0_3"/>
<dbReference type="InterPro" id="IPR035943">
    <property type="entry name" value="XisI-like_sf"/>
</dbReference>